<comment type="caution">
    <text evidence="1">The sequence shown here is derived from an EMBL/GenBank/DDBJ whole genome shotgun (WGS) entry which is preliminary data.</text>
</comment>
<feature type="non-terminal residue" evidence="1">
    <location>
        <position position="210"/>
    </location>
</feature>
<keyword evidence="2" id="KW-1185">Reference proteome</keyword>
<protein>
    <submittedName>
        <fullName evidence="1">Uncharacterized protein</fullName>
    </submittedName>
</protein>
<sequence>FHYRTENVRLHHHHSPGFGSGFFCPSSFFSFSFYFNLTASPTTQWSLTSIAKPMFQRTRCKIYRQVKHTTFASPTKMAAGSENLRATLTNPNSRNCLVHILPADNTQSLIKMNPATTCCITQATKALETVAMVAKEVSVMAAMSPEALDMAASGTIPQNIRVCLLSHPLLSTPGPSMMSKPGTVKSCLFRTLPTVAPTRPLMSLMSARAG</sequence>
<dbReference type="RefSeq" id="XP_046042625.1">
    <property type="nucleotide sequence ID" value="XM_046200911.1"/>
</dbReference>
<dbReference type="Proteomes" id="UP000720189">
    <property type="component" value="Unassembled WGS sequence"/>
</dbReference>
<accession>A0A9P9FZ56</accession>
<proteinExistence type="predicted"/>
<name>A0A9P9FZ56_FUSRE</name>
<dbReference type="EMBL" id="JAGMUX010000025">
    <property type="protein sequence ID" value="KAH7227194.1"/>
    <property type="molecule type" value="Genomic_DNA"/>
</dbReference>
<organism evidence="1 2">
    <name type="scientific">Fusarium redolens</name>
    <dbReference type="NCBI Taxonomy" id="48865"/>
    <lineage>
        <taxon>Eukaryota</taxon>
        <taxon>Fungi</taxon>
        <taxon>Dikarya</taxon>
        <taxon>Ascomycota</taxon>
        <taxon>Pezizomycotina</taxon>
        <taxon>Sordariomycetes</taxon>
        <taxon>Hypocreomycetidae</taxon>
        <taxon>Hypocreales</taxon>
        <taxon>Nectriaceae</taxon>
        <taxon>Fusarium</taxon>
        <taxon>Fusarium redolens species complex</taxon>
    </lineage>
</organism>
<reference evidence="1" key="1">
    <citation type="journal article" date="2021" name="Nat. Commun.">
        <title>Genetic determinants of endophytism in the Arabidopsis root mycobiome.</title>
        <authorList>
            <person name="Mesny F."/>
            <person name="Miyauchi S."/>
            <person name="Thiergart T."/>
            <person name="Pickel B."/>
            <person name="Atanasova L."/>
            <person name="Karlsson M."/>
            <person name="Huettel B."/>
            <person name="Barry K.W."/>
            <person name="Haridas S."/>
            <person name="Chen C."/>
            <person name="Bauer D."/>
            <person name="Andreopoulos W."/>
            <person name="Pangilinan J."/>
            <person name="LaButti K."/>
            <person name="Riley R."/>
            <person name="Lipzen A."/>
            <person name="Clum A."/>
            <person name="Drula E."/>
            <person name="Henrissat B."/>
            <person name="Kohler A."/>
            <person name="Grigoriev I.V."/>
            <person name="Martin F.M."/>
            <person name="Hacquard S."/>
        </authorList>
    </citation>
    <scope>NUCLEOTIDE SEQUENCE</scope>
    <source>
        <strain evidence="1">MPI-CAGE-AT-0023</strain>
    </source>
</reference>
<dbReference type="AlphaFoldDB" id="A0A9P9FZ56"/>
<evidence type="ECO:0000313" key="1">
    <source>
        <dbReference type="EMBL" id="KAH7227194.1"/>
    </source>
</evidence>
<dbReference type="GeneID" id="70230865"/>
<evidence type="ECO:0000313" key="2">
    <source>
        <dbReference type="Proteomes" id="UP000720189"/>
    </source>
</evidence>
<gene>
    <name evidence="1" type="ORF">BKA55DRAFT_716850</name>
</gene>